<dbReference type="EMBL" id="JBEWLZ010000003">
    <property type="protein sequence ID" value="MET1489710.1"/>
    <property type="molecule type" value="Genomic_DNA"/>
</dbReference>
<evidence type="ECO:0000256" key="1">
    <source>
        <dbReference type="SAM" id="SignalP"/>
    </source>
</evidence>
<protein>
    <recommendedName>
        <fullName evidence="4">Secreted protein</fullName>
    </recommendedName>
</protein>
<gene>
    <name evidence="2" type="ORF">ABVT11_07710</name>
</gene>
<comment type="caution">
    <text evidence="2">The sequence shown here is derived from an EMBL/GenBank/DDBJ whole genome shotgun (WGS) entry which is preliminary data.</text>
</comment>
<dbReference type="RefSeq" id="WP_345925021.1">
    <property type="nucleotide sequence ID" value="NZ_JBDIVF010000002.1"/>
</dbReference>
<reference evidence="2 3" key="1">
    <citation type="submission" date="2024-07" db="EMBL/GenBank/DDBJ databases">
        <title>Uliginosibacterium paludis KCTC:42655.</title>
        <authorList>
            <person name="Kim M.K."/>
        </authorList>
    </citation>
    <scope>NUCLEOTIDE SEQUENCE [LARGE SCALE GENOMIC DNA]</scope>
    <source>
        <strain evidence="2 3">KCTC 42655</strain>
    </source>
</reference>
<proteinExistence type="predicted"/>
<evidence type="ECO:0008006" key="4">
    <source>
        <dbReference type="Google" id="ProtNLM"/>
    </source>
</evidence>
<keyword evidence="3" id="KW-1185">Reference proteome</keyword>
<evidence type="ECO:0000313" key="3">
    <source>
        <dbReference type="Proteomes" id="UP001548590"/>
    </source>
</evidence>
<feature type="chain" id="PRO_5045689847" description="Secreted protein" evidence="1">
    <location>
        <begin position="24"/>
        <end position="115"/>
    </location>
</feature>
<accession>A0ABV2CP67</accession>
<name>A0ABV2CP67_9RHOO</name>
<evidence type="ECO:0000313" key="2">
    <source>
        <dbReference type="EMBL" id="MET1489710.1"/>
    </source>
</evidence>
<organism evidence="2 3">
    <name type="scientific">Uliginosibacterium paludis</name>
    <dbReference type="NCBI Taxonomy" id="1615952"/>
    <lineage>
        <taxon>Bacteria</taxon>
        <taxon>Pseudomonadati</taxon>
        <taxon>Pseudomonadota</taxon>
        <taxon>Betaproteobacteria</taxon>
        <taxon>Rhodocyclales</taxon>
        <taxon>Zoogloeaceae</taxon>
        <taxon>Uliginosibacterium</taxon>
    </lineage>
</organism>
<keyword evidence="1" id="KW-0732">Signal</keyword>
<feature type="signal peptide" evidence="1">
    <location>
        <begin position="1"/>
        <end position="23"/>
    </location>
</feature>
<dbReference type="Proteomes" id="UP001548590">
    <property type="component" value="Unassembled WGS sequence"/>
</dbReference>
<sequence length="115" mass="12201">MINRSVRYSLSTLALLGVLVAHAQQAAPKLSLDRELAREFARSDTPAVDLTPDRPAASSPLAAVGSARCEDAAGPCAVKSGLKLFNAISGTHWQAAQRKARCAGINTPDDCQRMR</sequence>